<evidence type="ECO:0000259" key="2">
    <source>
        <dbReference type="PROSITE" id="PS51087"/>
    </source>
</evidence>
<dbReference type="PROSITE" id="PS51087">
    <property type="entry name" value="APAG"/>
    <property type="match status" value="1"/>
</dbReference>
<dbReference type="NCBIfam" id="NF003967">
    <property type="entry name" value="PRK05461.1"/>
    <property type="match status" value="1"/>
</dbReference>
<dbReference type="EMBL" id="FTNM01000006">
    <property type="protein sequence ID" value="SIR41668.1"/>
    <property type="molecule type" value="Genomic_DNA"/>
</dbReference>
<evidence type="ECO:0000313" key="4">
    <source>
        <dbReference type="Proteomes" id="UP000185924"/>
    </source>
</evidence>
<dbReference type="InterPro" id="IPR050718">
    <property type="entry name" value="ApaG-like"/>
</dbReference>
<evidence type="ECO:0000256" key="1">
    <source>
        <dbReference type="ARBA" id="ARBA00017693"/>
    </source>
</evidence>
<dbReference type="Proteomes" id="UP000185924">
    <property type="component" value="Unassembled WGS sequence"/>
</dbReference>
<dbReference type="PANTHER" id="PTHR47191">
    <property type="entry name" value="OS05G0170800 PROTEIN"/>
    <property type="match status" value="1"/>
</dbReference>
<protein>
    <recommendedName>
        <fullName evidence="1">Protein ApaG</fullName>
    </recommendedName>
</protein>
<proteinExistence type="inferred from homology"/>
<dbReference type="Pfam" id="PF04379">
    <property type="entry name" value="DUF525"/>
    <property type="match status" value="1"/>
</dbReference>
<evidence type="ECO:0000313" key="3">
    <source>
        <dbReference type="EMBL" id="SIR41668.1"/>
    </source>
</evidence>
<reference evidence="4" key="1">
    <citation type="submission" date="2017-01" db="EMBL/GenBank/DDBJ databases">
        <authorList>
            <person name="Varghese N."/>
            <person name="Submissions S."/>
        </authorList>
    </citation>
    <scope>NUCLEOTIDE SEQUENCE [LARGE SCALE GENOMIC DNA]</scope>
    <source>
        <strain evidence="4">DM9</strain>
    </source>
</reference>
<name>A0A1N7ARQ7_9BACT</name>
<dbReference type="PANTHER" id="PTHR47191:SF2">
    <property type="entry name" value="OS05G0170800 PROTEIN"/>
    <property type="match status" value="1"/>
</dbReference>
<sequence>MDTKTTEGVKVTVTTNYLPDYSSPVQQHFVFAYKISIENNSEFTVKLLRRHWYIHDATGTMREVEGEGVVGQQPVLEPGESHEYVSGCNLKTGMGKMRGTYLMERMVDGKQFHVTIPEFSLIVPYKLN</sequence>
<accession>A0A1N7ARQ7</accession>
<feature type="domain" description="ApaG" evidence="2">
    <location>
        <begin position="3"/>
        <end position="128"/>
    </location>
</feature>
<dbReference type="STRING" id="1077936.SAMN05421545_3519"/>
<keyword evidence="4" id="KW-1185">Reference proteome</keyword>
<dbReference type="InterPro" id="IPR036767">
    <property type="entry name" value="ApaG_sf"/>
</dbReference>
<dbReference type="HAMAP" id="MF_00791">
    <property type="entry name" value="ApaG"/>
    <property type="match status" value="1"/>
</dbReference>
<dbReference type="AlphaFoldDB" id="A0A1N7ARQ7"/>
<dbReference type="InterPro" id="IPR023065">
    <property type="entry name" value="Uncharacterised_ApaG"/>
</dbReference>
<organism evidence="3 4">
    <name type="scientific">Pontibacter lucknowensis</name>
    <dbReference type="NCBI Taxonomy" id="1077936"/>
    <lineage>
        <taxon>Bacteria</taxon>
        <taxon>Pseudomonadati</taxon>
        <taxon>Bacteroidota</taxon>
        <taxon>Cytophagia</taxon>
        <taxon>Cytophagales</taxon>
        <taxon>Hymenobacteraceae</taxon>
        <taxon>Pontibacter</taxon>
    </lineage>
</organism>
<gene>
    <name evidence="3" type="ORF">SAMN05421545_3519</name>
</gene>
<dbReference type="Gene3D" id="2.60.40.1470">
    <property type="entry name" value="ApaG domain"/>
    <property type="match status" value="1"/>
</dbReference>
<dbReference type="InterPro" id="IPR007474">
    <property type="entry name" value="ApaG_domain"/>
</dbReference>
<dbReference type="OrthoDB" id="9795226at2"/>
<dbReference type="SUPFAM" id="SSF110069">
    <property type="entry name" value="ApaG-like"/>
    <property type="match status" value="1"/>
</dbReference>
<dbReference type="RefSeq" id="WP_007654728.1">
    <property type="nucleotide sequence ID" value="NZ_FTNM01000006.1"/>
</dbReference>